<dbReference type="EMBL" id="LAZR01059033">
    <property type="protein sequence ID" value="KKK68643.1"/>
    <property type="molecule type" value="Genomic_DNA"/>
</dbReference>
<feature type="non-terminal residue" evidence="1">
    <location>
        <position position="1"/>
    </location>
</feature>
<dbReference type="InterPro" id="IPR011335">
    <property type="entry name" value="Restrct_endonuc-II-like"/>
</dbReference>
<dbReference type="AlphaFoldDB" id="A0A0F8XIA5"/>
<reference evidence="1" key="1">
    <citation type="journal article" date="2015" name="Nature">
        <title>Complex archaea that bridge the gap between prokaryotes and eukaryotes.</title>
        <authorList>
            <person name="Spang A."/>
            <person name="Saw J.H."/>
            <person name="Jorgensen S.L."/>
            <person name="Zaremba-Niedzwiedzka K."/>
            <person name="Martijn J."/>
            <person name="Lind A.E."/>
            <person name="van Eijk R."/>
            <person name="Schleper C."/>
            <person name="Guy L."/>
            <person name="Ettema T.J."/>
        </authorList>
    </citation>
    <scope>NUCLEOTIDE SEQUENCE</scope>
</reference>
<gene>
    <name evidence="1" type="ORF">LCGC14_2941990</name>
</gene>
<accession>A0A0F8XIA5</accession>
<organism evidence="1">
    <name type="scientific">marine sediment metagenome</name>
    <dbReference type="NCBI Taxonomy" id="412755"/>
    <lineage>
        <taxon>unclassified sequences</taxon>
        <taxon>metagenomes</taxon>
        <taxon>ecological metagenomes</taxon>
    </lineage>
</organism>
<dbReference type="SUPFAM" id="SSF52980">
    <property type="entry name" value="Restriction endonuclease-like"/>
    <property type="match status" value="1"/>
</dbReference>
<name>A0A0F8XIA5_9ZZZZ</name>
<protein>
    <recommendedName>
        <fullName evidence="2">DUF559 domain-containing protein</fullName>
    </recommendedName>
</protein>
<evidence type="ECO:0008006" key="2">
    <source>
        <dbReference type="Google" id="ProtNLM"/>
    </source>
</evidence>
<comment type="caution">
    <text evidence="1">The sequence shown here is derived from an EMBL/GenBank/DDBJ whole genome shotgun (WGS) entry which is preliminary data.</text>
</comment>
<sequence length="307" mass="36734">IKNRLPQKRNFIQQYGKIIFEILSGDSTQTEIAKKNGFSLSVIRYWIKKYNIPTTNFKKIDKEYLDLKPLCRCGCGEYVKIPRGRWNKYLLGHYIRVHPRSYTKKERDKSAERMKINNPMKDPDIVRKVHSKINHKVVGKKMAETNRKKGYYIKTSERMKINNPMKNEKIAKNHSNYMKKKWREEEHIKKMIKAFKLKPNKAEKVLINSIKNHNLHYKYVGDFSFWIDGKNPDFINHNGEKKVIEIFGDFWHTSPKKIGKKTVEEHCEERINHFKRNGFSTLIIWEKELENPVKVIEKIRRFDAHDS</sequence>
<proteinExistence type="predicted"/>
<dbReference type="Gene3D" id="3.40.960.10">
    <property type="entry name" value="VSR Endonuclease"/>
    <property type="match status" value="1"/>
</dbReference>
<evidence type="ECO:0000313" key="1">
    <source>
        <dbReference type="EMBL" id="KKK68643.1"/>
    </source>
</evidence>